<sequence length="190" mass="22783">MLQFKTSGVVSDDKVNIFEAKSKKCPYVFKTIGKNHKKVTKNGNFYAKPAIYRNLKYSFLLSFFFINIDTIFFNSKYLKIEYKDPHELILYIKIYKKCRKLNIRFSISLVYDVFLDSKWINKYNDFTTITGYNIERRLFACLSLVEIWRFHVSLLSNVTPRYFTSVAKYYWDLLQSIVLPHFEFLTLLIF</sequence>
<comment type="caution">
    <text evidence="1">The sequence shown here is derived from an EMBL/GenBank/DDBJ whole genome shotgun (WGS) entry which is preliminary data.</text>
</comment>
<evidence type="ECO:0000313" key="1">
    <source>
        <dbReference type="EMBL" id="KAE9526781.1"/>
    </source>
</evidence>
<organism evidence="1 2">
    <name type="scientific">Aphis glycines</name>
    <name type="common">Soybean aphid</name>
    <dbReference type="NCBI Taxonomy" id="307491"/>
    <lineage>
        <taxon>Eukaryota</taxon>
        <taxon>Metazoa</taxon>
        <taxon>Ecdysozoa</taxon>
        <taxon>Arthropoda</taxon>
        <taxon>Hexapoda</taxon>
        <taxon>Insecta</taxon>
        <taxon>Pterygota</taxon>
        <taxon>Neoptera</taxon>
        <taxon>Paraneoptera</taxon>
        <taxon>Hemiptera</taxon>
        <taxon>Sternorrhyncha</taxon>
        <taxon>Aphidomorpha</taxon>
        <taxon>Aphidoidea</taxon>
        <taxon>Aphididae</taxon>
        <taxon>Aphidini</taxon>
        <taxon>Aphis</taxon>
        <taxon>Aphis</taxon>
    </lineage>
</organism>
<reference evidence="1 2" key="1">
    <citation type="submission" date="2019-08" db="EMBL/GenBank/DDBJ databases">
        <title>The genome of the soybean aphid Biotype 1, its phylome, world population structure and adaptation to the North American continent.</title>
        <authorList>
            <person name="Giordano R."/>
            <person name="Donthu R.K."/>
            <person name="Hernandez A.G."/>
            <person name="Wright C.L."/>
            <person name="Zimin A.V."/>
        </authorList>
    </citation>
    <scope>NUCLEOTIDE SEQUENCE [LARGE SCALE GENOMIC DNA]</scope>
    <source>
        <tissue evidence="1">Whole aphids</tissue>
    </source>
</reference>
<name>A0A6G0T6A5_APHGL</name>
<dbReference type="AlphaFoldDB" id="A0A6G0T6A5"/>
<dbReference type="EMBL" id="VYZN01000054">
    <property type="protein sequence ID" value="KAE9526781.1"/>
    <property type="molecule type" value="Genomic_DNA"/>
</dbReference>
<proteinExistence type="predicted"/>
<keyword evidence="2" id="KW-1185">Reference proteome</keyword>
<accession>A0A6G0T6A5</accession>
<gene>
    <name evidence="1" type="ORF">AGLY_013429</name>
</gene>
<dbReference type="OrthoDB" id="10631177at2759"/>
<dbReference type="Proteomes" id="UP000475862">
    <property type="component" value="Unassembled WGS sequence"/>
</dbReference>
<protein>
    <submittedName>
        <fullName evidence="1">Uncharacterized protein</fullName>
    </submittedName>
</protein>
<evidence type="ECO:0000313" key="2">
    <source>
        <dbReference type="Proteomes" id="UP000475862"/>
    </source>
</evidence>